<comment type="subcellular location">
    <subcellularLocation>
        <location evidence="1">Cell membrane</location>
    </subcellularLocation>
</comment>
<comment type="caution">
    <text evidence="7">The sequence shown here is derived from an EMBL/GenBank/DDBJ whole genome shotgun (WGS) entry which is preliminary data.</text>
</comment>
<dbReference type="PIRSF" id="PIRSF032178">
    <property type="entry name" value="UCP032178"/>
    <property type="match status" value="1"/>
</dbReference>
<dbReference type="Proteomes" id="UP000264294">
    <property type="component" value="Unassembled WGS sequence"/>
</dbReference>
<evidence type="ECO:0000313" key="9">
    <source>
        <dbReference type="Proteomes" id="UP000029389"/>
    </source>
</evidence>
<gene>
    <name evidence="8" type="ORF">D0U04_05360</name>
    <name evidence="7" type="ORF">DJ93_3385</name>
</gene>
<dbReference type="GO" id="GO:0005886">
    <property type="term" value="C:plasma membrane"/>
    <property type="evidence" value="ECO:0007669"/>
    <property type="project" value="UniProtKB-SubCell"/>
</dbReference>
<dbReference type="AlphaFoldDB" id="A0A090YJQ6"/>
<keyword evidence="4 6" id="KW-1133">Transmembrane helix</keyword>
<evidence type="ECO:0000313" key="8">
    <source>
        <dbReference type="EMBL" id="RFT67891.1"/>
    </source>
</evidence>
<dbReference type="Pfam" id="PF04286">
    <property type="entry name" value="DUF445"/>
    <property type="match status" value="1"/>
</dbReference>
<sequence>MIVMNIWLNMLTTTGLGAVIGGYTNHLAIKMLFRPHRPIYIGKFQVPFTPGLIPKRRDELAVQLGKMVVDHLLTPEGIGKKLANKEFQQELIRWAQVEVDKVITNEQSLRDVLEKWNLTHVEKEATQKIESVIAEKIHAFLAEYYTYTWEQALPSSVHEKVEEAIPNVASFILERGKSFFESEEGKARLTKMIDDFFASRGTLLNLVGMFLGNISLVDRVQPEVIKFLEQEGTKQLLSDILQKEWKKLKGREVKELEVFVEKETIVNSVVSVVKVEETVSRFLNQSVQHVCEPVRETIVEQAIPSLVQKGLEWGTKNVESILKNLRLAEIVQQEVATFSTERLEDLVLSITKSELKMITYLGALLGGAIGLFQGLLLLFFM</sequence>
<evidence type="ECO:0000256" key="3">
    <source>
        <dbReference type="ARBA" id="ARBA00022692"/>
    </source>
</evidence>
<dbReference type="PANTHER" id="PTHR35791:SF1">
    <property type="entry name" value="UPF0754 MEMBRANE PROTEIN YHEB"/>
    <property type="match status" value="1"/>
</dbReference>
<dbReference type="RefSeq" id="WP_042982154.1">
    <property type="nucleotide sequence ID" value="NZ_JMQC01000008.1"/>
</dbReference>
<reference evidence="8 10" key="2">
    <citation type="submission" date="2018-08" db="EMBL/GenBank/DDBJ databases">
        <title>Bacillus clarus sp. nov. strain PS00077A.</title>
        <authorList>
            <person name="Mendez Acevedo M."/>
            <person name="Carroll L."/>
            <person name="Mukherjee M."/>
            <person name="Wiedmann M."/>
            <person name="Kovac J."/>
        </authorList>
    </citation>
    <scope>NUCLEOTIDE SEQUENCE [LARGE SCALE GENOMIC DNA]</scope>
    <source>
        <strain evidence="8 10">PS00077A</strain>
    </source>
</reference>
<proteinExistence type="inferred from homology"/>
<evidence type="ECO:0000313" key="7">
    <source>
        <dbReference type="EMBL" id="KFM98694.1"/>
    </source>
</evidence>
<evidence type="ECO:0000256" key="2">
    <source>
        <dbReference type="ARBA" id="ARBA00008053"/>
    </source>
</evidence>
<organism evidence="7 9">
    <name type="scientific">Bacillus clarus</name>
    <dbReference type="NCBI Taxonomy" id="2338372"/>
    <lineage>
        <taxon>Bacteria</taxon>
        <taxon>Bacillati</taxon>
        <taxon>Bacillota</taxon>
        <taxon>Bacilli</taxon>
        <taxon>Bacillales</taxon>
        <taxon>Bacillaceae</taxon>
        <taxon>Bacillus</taxon>
        <taxon>Bacillus cereus group</taxon>
    </lineage>
</organism>
<feature type="transmembrane region" description="Helical" evidence="6">
    <location>
        <begin position="358"/>
        <end position="380"/>
    </location>
</feature>
<evidence type="ECO:0000256" key="5">
    <source>
        <dbReference type="ARBA" id="ARBA00023136"/>
    </source>
</evidence>
<dbReference type="PANTHER" id="PTHR35791">
    <property type="entry name" value="UPF0754 MEMBRANE PROTEIN YHEB"/>
    <property type="match status" value="1"/>
</dbReference>
<dbReference type="Proteomes" id="UP000029389">
    <property type="component" value="Unassembled WGS sequence"/>
</dbReference>
<accession>A0A090YJQ6</accession>
<dbReference type="STRING" id="1405.B7492_04985"/>
<evidence type="ECO:0000256" key="6">
    <source>
        <dbReference type="SAM" id="Phobius"/>
    </source>
</evidence>
<dbReference type="EMBL" id="QVOD01000004">
    <property type="protein sequence ID" value="RFT67891.1"/>
    <property type="molecule type" value="Genomic_DNA"/>
</dbReference>
<reference evidence="7 9" key="1">
    <citation type="submission" date="2014-04" db="EMBL/GenBank/DDBJ databases">
        <authorList>
            <person name="Bishop-Lilly K.A."/>
            <person name="Broomall S.M."/>
            <person name="Chain P.S."/>
            <person name="Chertkov O."/>
            <person name="Coyne S.R."/>
            <person name="Daligault H.E."/>
            <person name="Davenport K.W."/>
            <person name="Erkkila T."/>
            <person name="Frey K.G."/>
            <person name="Gibbons H.S."/>
            <person name="Gu W."/>
            <person name="Jaissle J."/>
            <person name="Johnson S.L."/>
            <person name="Koroleva G.I."/>
            <person name="Ladner J.T."/>
            <person name="Lo C.-C."/>
            <person name="Minogue T.D."/>
            <person name="Munk C."/>
            <person name="Palacios G.F."/>
            <person name="Redden C.L."/>
            <person name="Rosenzweig C.N."/>
            <person name="Scholz M.B."/>
            <person name="Teshima H."/>
            <person name="Xu Y."/>
        </authorList>
    </citation>
    <scope>NUCLEOTIDE SEQUENCE [LARGE SCALE GENOMIC DNA]</scope>
    <source>
        <strain evidence="7 9">BHP</strain>
    </source>
</reference>
<evidence type="ECO:0000313" key="10">
    <source>
        <dbReference type="Proteomes" id="UP000264294"/>
    </source>
</evidence>
<evidence type="ECO:0000256" key="1">
    <source>
        <dbReference type="ARBA" id="ARBA00004236"/>
    </source>
</evidence>
<protein>
    <submittedName>
        <fullName evidence="8">DUF445 family protein</fullName>
    </submittedName>
</protein>
<keyword evidence="10" id="KW-1185">Reference proteome</keyword>
<comment type="similarity">
    <text evidence="2">Belongs to the UPF0754 family.</text>
</comment>
<dbReference type="InterPro" id="IPR007383">
    <property type="entry name" value="DUF445"/>
</dbReference>
<evidence type="ECO:0000256" key="4">
    <source>
        <dbReference type="ARBA" id="ARBA00022989"/>
    </source>
</evidence>
<keyword evidence="5 6" id="KW-0472">Membrane</keyword>
<name>A0A090YJQ6_9BACI</name>
<dbReference type="EMBL" id="JMQC01000008">
    <property type="protein sequence ID" value="KFM98694.1"/>
    <property type="molecule type" value="Genomic_DNA"/>
</dbReference>
<keyword evidence="3 6" id="KW-0812">Transmembrane</keyword>
<feature type="transmembrane region" description="Helical" evidence="6">
    <location>
        <begin position="6"/>
        <end position="29"/>
    </location>
</feature>
<dbReference type="PATRIC" id="fig|1405.8.peg.3473"/>
<dbReference type="InterPro" id="IPR016991">
    <property type="entry name" value="UCP032178"/>
</dbReference>